<dbReference type="Pfam" id="PF25575">
    <property type="entry name" value="TPR_BSK1_C"/>
    <property type="match status" value="1"/>
</dbReference>
<feature type="domain" description="Protein kinase" evidence="15">
    <location>
        <begin position="771"/>
        <end position="1014"/>
    </location>
</feature>
<evidence type="ECO:0000259" key="15">
    <source>
        <dbReference type="PROSITE" id="PS50011"/>
    </source>
</evidence>
<dbReference type="InterPro" id="IPR058209">
    <property type="entry name" value="TPR_BSK1_C"/>
</dbReference>
<evidence type="ECO:0000256" key="4">
    <source>
        <dbReference type="ARBA" id="ARBA00022527"/>
    </source>
</evidence>
<evidence type="ECO:0000256" key="2">
    <source>
        <dbReference type="ARBA" id="ARBA00012513"/>
    </source>
</evidence>
<gene>
    <name evidence="16" type="ORF">QYE76_026252</name>
</gene>
<feature type="region of interest" description="Disordered" evidence="14">
    <location>
        <begin position="1"/>
        <end position="153"/>
    </location>
</feature>
<evidence type="ECO:0000256" key="7">
    <source>
        <dbReference type="ARBA" id="ARBA00022741"/>
    </source>
</evidence>
<dbReference type="AlphaFoldDB" id="A0AAD8VXD6"/>
<dbReference type="InterPro" id="IPR011009">
    <property type="entry name" value="Kinase-like_dom_sf"/>
</dbReference>
<dbReference type="PANTHER" id="PTHR45863">
    <property type="entry name" value="SERINE/THREONINE-PROTEIN KINASE BSK5"/>
    <property type="match status" value="1"/>
</dbReference>
<dbReference type="InterPro" id="IPR011990">
    <property type="entry name" value="TPR-like_helical_dom_sf"/>
</dbReference>
<dbReference type="Gene3D" id="1.10.510.10">
    <property type="entry name" value="Transferase(Phosphotransferase) domain 1"/>
    <property type="match status" value="1"/>
</dbReference>
<name>A0AAD8VXD6_LOLMU</name>
<keyword evidence="9" id="KW-0067">ATP-binding</keyword>
<dbReference type="GO" id="GO:0005886">
    <property type="term" value="C:plasma membrane"/>
    <property type="evidence" value="ECO:0007669"/>
    <property type="project" value="UniProtKB-SubCell"/>
</dbReference>
<reference evidence="16" key="1">
    <citation type="submission" date="2023-07" db="EMBL/GenBank/DDBJ databases">
        <title>A chromosome-level genome assembly of Lolium multiflorum.</title>
        <authorList>
            <person name="Chen Y."/>
            <person name="Copetti D."/>
            <person name="Kolliker R."/>
            <person name="Studer B."/>
        </authorList>
    </citation>
    <scope>NUCLEOTIDE SEQUENCE</scope>
    <source>
        <strain evidence="16">02402/16</strain>
        <tissue evidence="16">Leaf</tissue>
    </source>
</reference>
<keyword evidence="17" id="KW-1185">Reference proteome</keyword>
<evidence type="ECO:0000256" key="8">
    <source>
        <dbReference type="ARBA" id="ARBA00022777"/>
    </source>
</evidence>
<dbReference type="SUPFAM" id="SSF48452">
    <property type="entry name" value="TPR-like"/>
    <property type="match status" value="1"/>
</dbReference>
<evidence type="ECO:0000256" key="13">
    <source>
        <dbReference type="ARBA" id="ARBA00048679"/>
    </source>
</evidence>
<evidence type="ECO:0000256" key="1">
    <source>
        <dbReference type="ARBA" id="ARBA00004193"/>
    </source>
</evidence>
<evidence type="ECO:0000256" key="11">
    <source>
        <dbReference type="ARBA" id="ARBA00023288"/>
    </source>
</evidence>
<dbReference type="Proteomes" id="UP001231189">
    <property type="component" value="Unassembled WGS sequence"/>
</dbReference>
<organism evidence="16 17">
    <name type="scientific">Lolium multiflorum</name>
    <name type="common">Italian ryegrass</name>
    <name type="synonym">Lolium perenne subsp. multiflorum</name>
    <dbReference type="NCBI Taxonomy" id="4521"/>
    <lineage>
        <taxon>Eukaryota</taxon>
        <taxon>Viridiplantae</taxon>
        <taxon>Streptophyta</taxon>
        <taxon>Embryophyta</taxon>
        <taxon>Tracheophyta</taxon>
        <taxon>Spermatophyta</taxon>
        <taxon>Magnoliopsida</taxon>
        <taxon>Liliopsida</taxon>
        <taxon>Poales</taxon>
        <taxon>Poaceae</taxon>
        <taxon>BOP clade</taxon>
        <taxon>Pooideae</taxon>
        <taxon>Poodae</taxon>
        <taxon>Poeae</taxon>
        <taxon>Poeae Chloroplast Group 2 (Poeae type)</taxon>
        <taxon>Loliodinae</taxon>
        <taxon>Loliinae</taxon>
        <taxon>Lolium</taxon>
    </lineage>
</organism>
<keyword evidence="4" id="KW-0723">Serine/threonine-protein kinase</keyword>
<keyword evidence="6" id="KW-0519">Myristate</keyword>
<feature type="region of interest" description="Disordered" evidence="14">
    <location>
        <begin position="246"/>
        <end position="299"/>
    </location>
</feature>
<feature type="compositionally biased region" description="Acidic residues" evidence="14">
    <location>
        <begin position="79"/>
        <end position="92"/>
    </location>
</feature>
<dbReference type="SUPFAM" id="SSF56112">
    <property type="entry name" value="Protein kinase-like (PK-like)"/>
    <property type="match status" value="1"/>
</dbReference>
<proteinExistence type="predicted"/>
<keyword evidence="7" id="KW-0547">Nucleotide-binding</keyword>
<dbReference type="PROSITE" id="PS50011">
    <property type="entry name" value="PROTEIN_KINASE_DOM"/>
    <property type="match status" value="1"/>
</dbReference>
<evidence type="ECO:0000256" key="5">
    <source>
        <dbReference type="ARBA" id="ARBA00022679"/>
    </source>
</evidence>
<keyword evidence="3" id="KW-1003">Cell membrane</keyword>
<keyword evidence="5" id="KW-0808">Transferase</keyword>
<evidence type="ECO:0000256" key="10">
    <source>
        <dbReference type="ARBA" id="ARBA00023136"/>
    </source>
</evidence>
<dbReference type="GO" id="GO:0004674">
    <property type="term" value="F:protein serine/threonine kinase activity"/>
    <property type="evidence" value="ECO:0007669"/>
    <property type="project" value="UniProtKB-KW"/>
</dbReference>
<dbReference type="Gene3D" id="3.30.200.20">
    <property type="entry name" value="Phosphorylase Kinase, domain 1"/>
    <property type="match status" value="1"/>
</dbReference>
<evidence type="ECO:0000256" key="6">
    <source>
        <dbReference type="ARBA" id="ARBA00022707"/>
    </source>
</evidence>
<dbReference type="GO" id="GO:0005524">
    <property type="term" value="F:ATP binding"/>
    <property type="evidence" value="ECO:0007669"/>
    <property type="project" value="UniProtKB-KW"/>
</dbReference>
<comment type="subcellular location">
    <subcellularLocation>
        <location evidence="1">Cell membrane</location>
        <topology evidence="1">Lipid-anchor</topology>
    </subcellularLocation>
</comment>
<dbReference type="GO" id="GO:0009742">
    <property type="term" value="P:brassinosteroid mediated signaling pathway"/>
    <property type="evidence" value="ECO:0007669"/>
    <property type="project" value="InterPro"/>
</dbReference>
<feature type="compositionally biased region" description="Gly residues" evidence="14">
    <location>
        <begin position="142"/>
        <end position="153"/>
    </location>
</feature>
<protein>
    <recommendedName>
        <fullName evidence="2">non-specific serine/threonine protein kinase</fullName>
        <ecNumber evidence="2">2.7.11.1</ecNumber>
    </recommendedName>
</protein>
<dbReference type="InterPro" id="IPR045845">
    <property type="entry name" value="BSK"/>
</dbReference>
<comment type="catalytic activity">
    <reaction evidence="12">
        <text>L-threonyl-[protein] + ATP = O-phospho-L-threonyl-[protein] + ADP + H(+)</text>
        <dbReference type="Rhea" id="RHEA:46608"/>
        <dbReference type="Rhea" id="RHEA-COMP:11060"/>
        <dbReference type="Rhea" id="RHEA-COMP:11605"/>
        <dbReference type="ChEBI" id="CHEBI:15378"/>
        <dbReference type="ChEBI" id="CHEBI:30013"/>
        <dbReference type="ChEBI" id="CHEBI:30616"/>
        <dbReference type="ChEBI" id="CHEBI:61977"/>
        <dbReference type="ChEBI" id="CHEBI:456216"/>
        <dbReference type="EC" id="2.7.11.1"/>
    </reaction>
</comment>
<comment type="caution">
    <text evidence="16">The sequence shown here is derived from an EMBL/GenBank/DDBJ whole genome shotgun (WGS) entry which is preliminary data.</text>
</comment>
<keyword evidence="8" id="KW-0418">Kinase</keyword>
<comment type="catalytic activity">
    <reaction evidence="13">
        <text>L-seryl-[protein] + ATP = O-phospho-L-seryl-[protein] + ADP + H(+)</text>
        <dbReference type="Rhea" id="RHEA:17989"/>
        <dbReference type="Rhea" id="RHEA-COMP:9863"/>
        <dbReference type="Rhea" id="RHEA-COMP:11604"/>
        <dbReference type="ChEBI" id="CHEBI:15378"/>
        <dbReference type="ChEBI" id="CHEBI:29999"/>
        <dbReference type="ChEBI" id="CHEBI:30616"/>
        <dbReference type="ChEBI" id="CHEBI:83421"/>
        <dbReference type="ChEBI" id="CHEBI:456216"/>
        <dbReference type="EC" id="2.7.11.1"/>
    </reaction>
</comment>
<evidence type="ECO:0000313" key="16">
    <source>
        <dbReference type="EMBL" id="KAK1620735.1"/>
    </source>
</evidence>
<dbReference type="EMBL" id="JAUUTY010000006">
    <property type="protein sequence ID" value="KAK1620735.1"/>
    <property type="molecule type" value="Genomic_DNA"/>
</dbReference>
<accession>A0AAD8VXD6</accession>
<evidence type="ECO:0000256" key="9">
    <source>
        <dbReference type="ARBA" id="ARBA00022840"/>
    </source>
</evidence>
<dbReference type="Gene3D" id="1.25.40.10">
    <property type="entry name" value="Tetratricopeptide repeat domain"/>
    <property type="match status" value="1"/>
</dbReference>
<evidence type="ECO:0000256" key="3">
    <source>
        <dbReference type="ARBA" id="ARBA00022475"/>
    </source>
</evidence>
<keyword evidence="11" id="KW-0449">Lipoprotein</keyword>
<feature type="compositionally biased region" description="Basic and acidic residues" evidence="14">
    <location>
        <begin position="124"/>
        <end position="137"/>
    </location>
</feature>
<dbReference type="InterPro" id="IPR001245">
    <property type="entry name" value="Ser-Thr/Tyr_kinase_cat_dom"/>
</dbReference>
<dbReference type="FunFam" id="3.30.200.20:FF:000154">
    <property type="entry name" value="probable serine/threonine-protein kinase At4g35230"/>
    <property type="match status" value="1"/>
</dbReference>
<evidence type="ECO:0000256" key="14">
    <source>
        <dbReference type="SAM" id="MobiDB-lite"/>
    </source>
</evidence>
<evidence type="ECO:0000256" key="12">
    <source>
        <dbReference type="ARBA" id="ARBA00047899"/>
    </source>
</evidence>
<feature type="compositionally biased region" description="Basic residues" evidence="14">
    <location>
        <begin position="1"/>
        <end position="11"/>
    </location>
</feature>
<dbReference type="Pfam" id="PF07714">
    <property type="entry name" value="PK_Tyr_Ser-Thr"/>
    <property type="match status" value="1"/>
</dbReference>
<dbReference type="InterPro" id="IPR000719">
    <property type="entry name" value="Prot_kinase_dom"/>
</dbReference>
<sequence length="1178" mass="130766">MPPKRSQRRKSPPPPEVASVSGGGAAEAEAEAEEKPSRKEARARRIALRAEQKQQRLALLPDGEEAGRRRRRRGRGGWEDQDLGLGVDEEDIGLGVDQGPAAPLSQDAIQGGGTSDGEADEEGPDHAGDHGPAERVSQDALDGGGTSGGGVDVDLAGGGVHGPAAGISHEALVGGGADGGGDLWQEVLLVLSELADAFEALHIAHAPLGAGGLGLGKGAELPLCTPAEGVSPIKAQGAELPPCTPAEGVSPIKAQGAELPPCTPAEGVSPIKKPSRSRAAGQGGKEEDDPSPKRTGRKWKKRGFDAYVRRLKPEDIPREPKVKALQDFAEYEDIVRLITHNSMQQDTIDDVPFIFLSSRPTQRDLLRFIRESNDMYLKHCPFSITVKLKDGTKKEVPVTPAMTDDIEKHTHHIIVMVRESDGTEVHFLIEHFSNYLRAFRVVLKGEQKDLKPWLILGLRNVLPKKFDPYININCGTGYGALDNVTLHREKFSQIFELFLSFNVPHPEDIHLTDDEELLVWTSFICCCEILRIEVVKQWVLLGITQHQSKPLKIPFGFPGLLRDWKVLCLLVYLLITSLLEKDMLDAVPESELGDYHFLDSMKHTRDEWKDRQVTQDAIKFFFADKENVKVEWLCGEHVTLLRHNFEYCNKLLIRYLGYNGPWVNSIQAFHDKSNPSGLLNFLMGKQEDGVDELHGQAHELPAFQDDSFEQLQLCSAGFTLEDIVSEHVEKGSNLVFDSEAVEGQDQAHDLPAFQQYSFAQLHQATAGFALENIISGHGVEAPNVVYKGQINGKHLVAIKRFNISSWPDKRQFVDEAAMVGELRSVRLANMLGYCCEEDARLLVAEYMPNDTVAKYLFHREPEAMKWPMRLRVALYLAEALEYCTTKGRALYHDLNAYRVLFDSDFNPRLSCFCLMKNMLGGNTDTEYMRSEHETMNNFGILVMDLLSGKNIPRLQAVNLVRDWKFSAHRDSALLGQFSEEEGAKLVRLASECLQSEPSQLPTLTSIIEALRPLERDAEDTSSGQISLSPVALACSRKDLTLIFEMLESTGYKVDEITSNERWTNQVHDILNSKKKGDTAFHQKDFPSAIVHYSQLIDVCKMTTPTLYARRALSYLMNGMAERAEDALCDATKAQEMCPTWPATIYLLATALIFLGSESEGLEVLKYVLAQEIACARGC</sequence>
<keyword evidence="10" id="KW-0472">Membrane</keyword>
<evidence type="ECO:0000313" key="17">
    <source>
        <dbReference type="Proteomes" id="UP001231189"/>
    </source>
</evidence>
<dbReference type="EC" id="2.7.11.1" evidence="2"/>
<dbReference type="PANTHER" id="PTHR45863:SF47">
    <property type="entry name" value="SERINE_THREONINE-PROTEIN KINASE BSK3"/>
    <property type="match status" value="1"/>
</dbReference>